<evidence type="ECO:0000256" key="4">
    <source>
        <dbReference type="ARBA" id="ARBA00023235"/>
    </source>
</evidence>
<feature type="active site" description="Nucleophile" evidence="5">
    <location>
        <position position="64"/>
    </location>
</feature>
<sequence>MAKAIPLNELPIFSLSHLPNPSFDYADGAAFLINKPKHWTSFTVVKFLRKCLDLRKIGHAGTLDPLATGLLILCCGKGTRTVSAFQEASKTYTAEITFGSATPSLDAETIPDKRMSFKHLTEQRIRDVISEHLLGQIVQIPPMYSALKHEGDPLYKLARKGKKVKRKPRQVIIKEISILNCKLPRLSLSITCSTGTYIRTLADDLADYLDTAGHLTGLKRTAIGDYSSKDALSISYLEKVFGVENYEQQAKRHK</sequence>
<dbReference type="EC" id="5.4.99.25" evidence="5"/>
<feature type="domain" description="Pseudouridine synthase II N-terminal" evidence="6">
    <location>
        <begin position="49"/>
        <end position="198"/>
    </location>
</feature>
<evidence type="ECO:0000256" key="3">
    <source>
        <dbReference type="ARBA" id="ARBA00022694"/>
    </source>
</evidence>
<dbReference type="GO" id="GO:1990481">
    <property type="term" value="P:mRNA pseudouridine synthesis"/>
    <property type="evidence" value="ECO:0007669"/>
    <property type="project" value="TreeGrafter"/>
</dbReference>
<name>A0A5D3YP30_9BACT</name>
<comment type="similarity">
    <text evidence="2 5">Belongs to the pseudouridine synthase TruB family. Type 1 subfamily.</text>
</comment>
<dbReference type="RefSeq" id="WP_148898120.1">
    <property type="nucleotide sequence ID" value="NZ_VNHY01000001.1"/>
</dbReference>
<dbReference type="AlphaFoldDB" id="A0A5D3YP30"/>
<dbReference type="Proteomes" id="UP000324595">
    <property type="component" value="Unassembled WGS sequence"/>
</dbReference>
<dbReference type="GO" id="GO:0160148">
    <property type="term" value="F:tRNA pseudouridine(55) synthase activity"/>
    <property type="evidence" value="ECO:0007669"/>
    <property type="project" value="UniProtKB-EC"/>
</dbReference>
<accession>A0A5D3YP30</accession>
<comment type="caution">
    <text evidence="7">The sequence shown here is derived from an EMBL/GenBank/DDBJ whole genome shotgun (WGS) entry which is preliminary data.</text>
</comment>
<evidence type="ECO:0000256" key="2">
    <source>
        <dbReference type="ARBA" id="ARBA00005642"/>
    </source>
</evidence>
<dbReference type="CDD" id="cd02573">
    <property type="entry name" value="PseudoU_synth_EcTruB"/>
    <property type="match status" value="1"/>
</dbReference>
<evidence type="ECO:0000259" key="6">
    <source>
        <dbReference type="Pfam" id="PF01509"/>
    </source>
</evidence>
<dbReference type="NCBIfam" id="TIGR00431">
    <property type="entry name" value="TruB"/>
    <property type="match status" value="1"/>
</dbReference>
<dbReference type="GO" id="GO:0031119">
    <property type="term" value="P:tRNA pseudouridine synthesis"/>
    <property type="evidence" value="ECO:0007669"/>
    <property type="project" value="UniProtKB-UniRule"/>
</dbReference>
<evidence type="ECO:0000256" key="1">
    <source>
        <dbReference type="ARBA" id="ARBA00000385"/>
    </source>
</evidence>
<protein>
    <recommendedName>
        <fullName evidence="5">tRNA pseudouridine synthase B</fullName>
        <ecNumber evidence="5">5.4.99.25</ecNumber>
    </recommendedName>
    <alternativeName>
        <fullName evidence="5">tRNA pseudouridine(55) synthase</fullName>
        <shortName evidence="5">Psi55 synthase</shortName>
    </alternativeName>
    <alternativeName>
        <fullName evidence="5">tRNA pseudouridylate synthase</fullName>
    </alternativeName>
    <alternativeName>
        <fullName evidence="5">tRNA-uridine isomerase</fullName>
    </alternativeName>
</protein>
<dbReference type="PANTHER" id="PTHR13767:SF2">
    <property type="entry name" value="PSEUDOURIDYLATE SYNTHASE TRUB1"/>
    <property type="match status" value="1"/>
</dbReference>
<evidence type="ECO:0000313" key="8">
    <source>
        <dbReference type="Proteomes" id="UP000324595"/>
    </source>
</evidence>
<dbReference type="InterPro" id="IPR020103">
    <property type="entry name" value="PsdUridine_synth_cat_dom_sf"/>
</dbReference>
<reference evidence="7 8" key="1">
    <citation type="submission" date="2019-07" db="EMBL/GenBank/DDBJ databases">
        <title>Genomic Encyclopedia of Archaeal and Bacterial Type Strains, Phase II (KMG-II): from individual species to whole genera.</title>
        <authorList>
            <person name="Goeker M."/>
        </authorList>
    </citation>
    <scope>NUCLEOTIDE SEQUENCE [LARGE SCALE GENOMIC DNA]</scope>
    <source>
        <strain evidence="7 8">DSM 21935</strain>
    </source>
</reference>
<gene>
    <name evidence="5" type="primary">truB</name>
    <name evidence="7" type="ORF">LX73_0757</name>
</gene>
<keyword evidence="3 5" id="KW-0819">tRNA processing</keyword>
<evidence type="ECO:0000256" key="5">
    <source>
        <dbReference type="HAMAP-Rule" id="MF_01080"/>
    </source>
</evidence>
<dbReference type="GO" id="GO:0003723">
    <property type="term" value="F:RNA binding"/>
    <property type="evidence" value="ECO:0007669"/>
    <property type="project" value="InterPro"/>
</dbReference>
<organism evidence="7 8">
    <name type="scientific">Fodinibius salinus</name>
    <dbReference type="NCBI Taxonomy" id="860790"/>
    <lineage>
        <taxon>Bacteria</taxon>
        <taxon>Pseudomonadati</taxon>
        <taxon>Balneolota</taxon>
        <taxon>Balneolia</taxon>
        <taxon>Balneolales</taxon>
        <taxon>Balneolaceae</taxon>
        <taxon>Fodinibius</taxon>
    </lineage>
</organism>
<dbReference type="EMBL" id="VNHY01000001">
    <property type="protein sequence ID" value="TYP95452.1"/>
    <property type="molecule type" value="Genomic_DNA"/>
</dbReference>
<dbReference type="InterPro" id="IPR014780">
    <property type="entry name" value="tRNA_psdUridine_synth_TruB"/>
</dbReference>
<dbReference type="Gene3D" id="3.30.2350.10">
    <property type="entry name" value="Pseudouridine synthase"/>
    <property type="match status" value="1"/>
</dbReference>
<dbReference type="PANTHER" id="PTHR13767">
    <property type="entry name" value="TRNA-PSEUDOURIDINE SYNTHASE"/>
    <property type="match status" value="1"/>
</dbReference>
<proteinExistence type="inferred from homology"/>
<dbReference type="Pfam" id="PF01509">
    <property type="entry name" value="TruB_N"/>
    <property type="match status" value="1"/>
</dbReference>
<evidence type="ECO:0000313" key="7">
    <source>
        <dbReference type="EMBL" id="TYP95452.1"/>
    </source>
</evidence>
<dbReference type="SUPFAM" id="SSF55120">
    <property type="entry name" value="Pseudouridine synthase"/>
    <property type="match status" value="1"/>
</dbReference>
<keyword evidence="8" id="KW-1185">Reference proteome</keyword>
<keyword evidence="4 5" id="KW-0413">Isomerase</keyword>
<dbReference type="InterPro" id="IPR002501">
    <property type="entry name" value="PsdUridine_synth_N"/>
</dbReference>
<comment type="catalytic activity">
    <reaction evidence="1 5">
        <text>uridine(55) in tRNA = pseudouridine(55) in tRNA</text>
        <dbReference type="Rhea" id="RHEA:42532"/>
        <dbReference type="Rhea" id="RHEA-COMP:10101"/>
        <dbReference type="Rhea" id="RHEA-COMP:10102"/>
        <dbReference type="ChEBI" id="CHEBI:65314"/>
        <dbReference type="ChEBI" id="CHEBI:65315"/>
        <dbReference type="EC" id="5.4.99.25"/>
    </reaction>
</comment>
<comment type="function">
    <text evidence="5">Responsible for synthesis of pseudouridine from uracil-55 in the psi GC loop of transfer RNAs.</text>
</comment>
<dbReference type="HAMAP" id="MF_01080">
    <property type="entry name" value="TruB_bact"/>
    <property type="match status" value="1"/>
</dbReference>
<dbReference type="OrthoDB" id="9802309at2"/>